<protein>
    <submittedName>
        <fullName evidence="2">Uncharacterized protein</fullName>
    </submittedName>
</protein>
<dbReference type="EMBL" id="CP031163">
    <property type="protein sequence ID" value="AXH00900.1"/>
    <property type="molecule type" value="Genomic_DNA"/>
</dbReference>
<dbReference type="AlphaFoldDB" id="A0A345IMH7"/>
<gene>
    <name evidence="2" type="ORF">DVJ83_17460</name>
</gene>
<dbReference type="RefSeq" id="WP_114673549.1">
    <property type="nucleotide sequence ID" value="NZ_CP031163.1"/>
</dbReference>
<accession>A0A345IMH7</accession>
<dbReference type="Proteomes" id="UP000253744">
    <property type="component" value="Plasmid pDrdI"/>
</dbReference>
<evidence type="ECO:0000313" key="3">
    <source>
        <dbReference type="Proteomes" id="UP000253744"/>
    </source>
</evidence>
<evidence type="ECO:0000313" key="2">
    <source>
        <dbReference type="EMBL" id="AXH00900.1"/>
    </source>
</evidence>
<dbReference type="KEGG" id="dwu:DVJ83_17460"/>
<reference evidence="2 3" key="1">
    <citation type="submission" date="2018-07" db="EMBL/GenBank/DDBJ databases">
        <title>Complete Genome and Methylome Analysis of Deinococcus wulumuqiensis NEB 479.</title>
        <authorList>
            <person name="Fomenkov A."/>
            <person name="Luyten Y."/>
            <person name="Vincze T."/>
            <person name="Anton B.P."/>
            <person name="Clark T."/>
            <person name="Roberts R.J."/>
            <person name="Morgan R.D."/>
        </authorList>
    </citation>
    <scope>NUCLEOTIDE SEQUENCE [LARGE SCALE GENOMIC DNA]</scope>
    <source>
        <strain evidence="2 3">NEB 479</strain>
        <plasmid evidence="3">Plasmid pdrdi</plasmid>
    </source>
</reference>
<keyword evidence="1" id="KW-1133">Transmembrane helix</keyword>
<keyword evidence="2" id="KW-0614">Plasmid</keyword>
<keyword evidence="1" id="KW-0472">Membrane</keyword>
<proteinExistence type="predicted"/>
<feature type="transmembrane region" description="Helical" evidence="1">
    <location>
        <begin position="40"/>
        <end position="61"/>
    </location>
</feature>
<evidence type="ECO:0000256" key="1">
    <source>
        <dbReference type="SAM" id="Phobius"/>
    </source>
</evidence>
<keyword evidence="1" id="KW-0812">Transmembrane</keyword>
<name>A0A345IMH7_9DEIO</name>
<feature type="transmembrane region" description="Helical" evidence="1">
    <location>
        <begin position="67"/>
        <end position="88"/>
    </location>
</feature>
<geneLocation type="plasmid" evidence="3">
    <name>pdrdi</name>
</geneLocation>
<organism evidence="2 3">
    <name type="scientific">Deinococcus wulumuqiensis</name>
    <dbReference type="NCBI Taxonomy" id="980427"/>
    <lineage>
        <taxon>Bacteria</taxon>
        <taxon>Thermotogati</taxon>
        <taxon>Deinococcota</taxon>
        <taxon>Deinococci</taxon>
        <taxon>Deinococcales</taxon>
        <taxon>Deinococcaceae</taxon>
        <taxon>Deinococcus</taxon>
    </lineage>
</organism>
<feature type="transmembrane region" description="Helical" evidence="1">
    <location>
        <begin position="6"/>
        <end position="28"/>
    </location>
</feature>
<sequence>MASLYGPEVLLASLLSIAVALGLYNALYELVRRKLGWPRWLYVLVGAGIFLTVQGMIGGLADADGAWTGTMMPLLIAGLLDVAIYAVVTRGASRAQTV</sequence>